<sequence>MKLWNVGGKVADLDLEEAFLRAMGADVVGRQPVFVDGEEGELLFTQVGDTRVLVFEEVNYERALDHPLKNGWTHIVFEVDDFDATFERLSAAGGRVIQGPSVVDATFSKRKIAFFESPGGCIYEVFTELPRD</sequence>
<evidence type="ECO:0000313" key="2">
    <source>
        <dbReference type="EMBL" id="CAB4967059.1"/>
    </source>
</evidence>
<dbReference type="InterPro" id="IPR037523">
    <property type="entry name" value="VOC_core"/>
</dbReference>
<gene>
    <name evidence="2" type="ORF">UFOPK3772_02897</name>
</gene>
<name>A0A6J7LMQ8_9ZZZZ</name>
<organism evidence="2">
    <name type="scientific">freshwater metagenome</name>
    <dbReference type="NCBI Taxonomy" id="449393"/>
    <lineage>
        <taxon>unclassified sequences</taxon>
        <taxon>metagenomes</taxon>
        <taxon>ecological metagenomes</taxon>
    </lineage>
</organism>
<dbReference type="AlphaFoldDB" id="A0A6J7LMQ8"/>
<proteinExistence type="predicted"/>
<dbReference type="SUPFAM" id="SSF54593">
    <property type="entry name" value="Glyoxalase/Bleomycin resistance protein/Dihydroxybiphenyl dioxygenase"/>
    <property type="match status" value="1"/>
</dbReference>
<evidence type="ECO:0000259" key="1">
    <source>
        <dbReference type="PROSITE" id="PS51819"/>
    </source>
</evidence>
<dbReference type="InterPro" id="IPR029068">
    <property type="entry name" value="Glyas_Bleomycin-R_OHBP_Dase"/>
</dbReference>
<dbReference type="Gene3D" id="3.10.180.10">
    <property type="entry name" value="2,3-Dihydroxybiphenyl 1,2-Dioxygenase, domain 1"/>
    <property type="match status" value="1"/>
</dbReference>
<protein>
    <submittedName>
        <fullName evidence="2">Unannotated protein</fullName>
    </submittedName>
</protein>
<dbReference type="PROSITE" id="PS51819">
    <property type="entry name" value="VOC"/>
    <property type="match status" value="1"/>
</dbReference>
<accession>A0A6J7LMQ8</accession>
<feature type="domain" description="VOC" evidence="1">
    <location>
        <begin position="2"/>
        <end position="128"/>
    </location>
</feature>
<dbReference type="Pfam" id="PF00903">
    <property type="entry name" value="Glyoxalase"/>
    <property type="match status" value="1"/>
</dbReference>
<dbReference type="EMBL" id="CAFBNE010000133">
    <property type="protein sequence ID" value="CAB4967059.1"/>
    <property type="molecule type" value="Genomic_DNA"/>
</dbReference>
<reference evidence="2" key="1">
    <citation type="submission" date="2020-05" db="EMBL/GenBank/DDBJ databases">
        <authorList>
            <person name="Chiriac C."/>
            <person name="Salcher M."/>
            <person name="Ghai R."/>
            <person name="Kavagutti S V."/>
        </authorList>
    </citation>
    <scope>NUCLEOTIDE SEQUENCE</scope>
</reference>
<dbReference type="InterPro" id="IPR004360">
    <property type="entry name" value="Glyas_Fos-R_dOase_dom"/>
</dbReference>